<proteinExistence type="predicted"/>
<evidence type="ECO:0000313" key="2">
    <source>
        <dbReference type="Proteomes" id="UP000194798"/>
    </source>
</evidence>
<keyword evidence="2" id="KW-1185">Reference proteome</keyword>
<comment type="caution">
    <text evidence="1">The sequence shown here is derived from an EMBL/GenBank/DDBJ whole genome shotgun (WGS) entry which is preliminary data.</text>
</comment>
<gene>
    <name evidence="1" type="ORF">TPSD3_07125</name>
</gene>
<evidence type="ECO:0000313" key="1">
    <source>
        <dbReference type="EMBL" id="OUD14105.1"/>
    </source>
</evidence>
<organism evidence="1 2">
    <name type="scientific">Thioflexithrix psekupsensis</name>
    <dbReference type="NCBI Taxonomy" id="1570016"/>
    <lineage>
        <taxon>Bacteria</taxon>
        <taxon>Pseudomonadati</taxon>
        <taxon>Pseudomonadota</taxon>
        <taxon>Gammaproteobacteria</taxon>
        <taxon>Thiotrichales</taxon>
        <taxon>Thioflexithrix</taxon>
    </lineage>
</organism>
<protein>
    <submittedName>
        <fullName evidence="1">Uncharacterized protein</fullName>
    </submittedName>
</protein>
<accession>A0A251X843</accession>
<name>A0A251X843_9GAMM</name>
<dbReference type="Proteomes" id="UP000194798">
    <property type="component" value="Unassembled WGS sequence"/>
</dbReference>
<dbReference type="EMBL" id="MSLT01000012">
    <property type="protein sequence ID" value="OUD14105.1"/>
    <property type="molecule type" value="Genomic_DNA"/>
</dbReference>
<sequence length="1292" mass="148303">MRPTPFVLGRFASIGQRLTQHRQSILEKALKYQSLSEWQKQKPQLNHLAELDAVFTPWIKFVSEVSPALPRRQNWVALLRALKQTQLPAAPCILSGFNDAVRLLLNDAELIYCHEQQRLVENALSHQQYRYQCSLDASMISEKISVELWQFIDPTQVSYSREKLAKNLQQLLKTWPERTLSQSAIVSELEFMMGFVEWLILPDTLSREAWEILLLLLEHQLVDSHQEQLGNVLTVLINATPRFDFIRNVWQKSSRHYEKITVPVLKFLSLFILFQAQPDSHLMIRFSRHLELPELLNALAPQLKDLIQAHRHTLDELRPLWERSQLDWLADAIERFNNLLLYTQHNQLLLSQLNQWELESAQALMHALPPKTNVKLDYLQGIFSECVYLAGQVAALGLLPQLARNLFKRHLTLYLGADSAEKIWQKPLLMQRLLEQIDNSDPRCQKLLRDIRPLLATVNEVIEDNLNFPANWFGTATALQTVTSSRVGCQHLELVMTLRMLANYRRLYAHYSAMQELQRWYLRNILQIASAQIDPVAIYTAFLGVNKILQERTQNPSPPALMKTLQLFIESLPDLLASKRLPLLKEELANLASNHVLTAYPQLAVSLGENGIKALVHDNELLLGQVAKSLLLPSQQVRGQLLRWWYSCHERLLTPRPIPVHEANLQGLQIALKTHLTAPEVERIFQIIVELHESALGFNYRPEKSETIQFNPFILEGLVWQRLFAAKGDHLLKNAEMIIKDLSKMIQDHFPQKDSILLINQLTVFFANLLQQGDVEAAWQKVQPLFDLSLQSMDSVLLEQQWQYIILQLPRYLSSNETAYWETLMQQGVQVLRQVALGRRIDAQIAATASTVIEQVSLNVAMTKSNKRRLKQALMQFLQFFADGLRTQCPSLLALNTGRYLQEIILPQVDQTGTVWHLLWTRLEVYLSSQLNKNERFSLSLWTMQLQSNADLLSEVRPLVLHVFQAHDFMFAETPREEQQWRDCISGLMSAAILPNTAPFSSRLLIQRLLLSSPVLANETANSWQQHSTALSEAFDEWLTPNLRGALIERHAELISSLLSLNQVSAANLNMPVLGVYCGLLNAHSANYLIWQMWLLARYQQEPIGLKTEELIICQLLNWRSPSLSALQAAQLRYQEAIQFQVELKSVSRKQRGFKGLFGRSSASLIEVNESQVQQSHLLIRQLGRLSAFTMDSEWLPLNASFFEYLFVHLENHDSEAQQAIISALAEALNHRYGQHHKLTIIFNNANELLPHLTLACHLLDSHQNWAERASSLLTTELSQLTSNAIQSNNVY</sequence>
<reference evidence="1 2" key="1">
    <citation type="submission" date="2016-12" db="EMBL/GenBank/DDBJ databases">
        <title>Thioflexothrix psekupsii D3 genome sequencing and assembly.</title>
        <authorList>
            <person name="Fomenkov A."/>
            <person name="Vincze T."/>
            <person name="Grabovich M."/>
            <person name="Anton B.P."/>
            <person name="Dubinina G."/>
            <person name="Orlova M."/>
            <person name="Belousova E."/>
            <person name="Roberts R.J."/>
        </authorList>
    </citation>
    <scope>NUCLEOTIDE SEQUENCE [LARGE SCALE GENOMIC DNA]</scope>
    <source>
        <strain evidence="1">D3</strain>
    </source>
</reference>